<dbReference type="Gene3D" id="1.10.630.10">
    <property type="entry name" value="Cytochrome P450"/>
    <property type="match status" value="1"/>
</dbReference>
<dbReference type="PRINTS" id="PR00385">
    <property type="entry name" value="P450"/>
</dbReference>
<dbReference type="SUPFAM" id="SSF48264">
    <property type="entry name" value="Cytochrome P450"/>
    <property type="match status" value="1"/>
</dbReference>
<name>V5IBJ8_IXORI</name>
<reference evidence="14" key="1">
    <citation type="journal article" date="2015" name="Sci. Rep.">
        <title>Tissue- and time-dependent transcription in Ixodes ricinus salivary glands and midguts when blood feeding on the vertebrate host.</title>
        <authorList>
            <person name="Kotsyfakis M."/>
            <person name="Schwarz A."/>
            <person name="Erhart J."/>
            <person name="Ribeiro J.M."/>
        </authorList>
    </citation>
    <scope>NUCLEOTIDE SEQUENCE</scope>
    <source>
        <tissue evidence="14">Salivary gland and midgut</tissue>
    </source>
</reference>
<evidence type="ECO:0000256" key="13">
    <source>
        <dbReference type="RuleBase" id="RU000461"/>
    </source>
</evidence>
<dbReference type="GO" id="GO:0016705">
    <property type="term" value="F:oxidoreductase activity, acting on paired donors, with incorporation or reduction of molecular oxygen"/>
    <property type="evidence" value="ECO:0007669"/>
    <property type="project" value="InterPro"/>
</dbReference>
<keyword evidence="8 13" id="KW-0560">Oxidoreductase</keyword>
<evidence type="ECO:0000256" key="12">
    <source>
        <dbReference type="PIRSR" id="PIRSR602401-1"/>
    </source>
</evidence>
<protein>
    <submittedName>
        <fullName evidence="14">Putative cytochrome</fullName>
    </submittedName>
</protein>
<dbReference type="InterPro" id="IPR050705">
    <property type="entry name" value="Cytochrome_P450_3A"/>
</dbReference>
<dbReference type="PRINTS" id="PR00463">
    <property type="entry name" value="EP450I"/>
</dbReference>
<keyword evidence="9 12" id="KW-0408">Iron</keyword>
<dbReference type="Pfam" id="PF00067">
    <property type="entry name" value="p450"/>
    <property type="match status" value="1"/>
</dbReference>
<dbReference type="GO" id="GO:0008395">
    <property type="term" value="F:steroid hydroxylase activity"/>
    <property type="evidence" value="ECO:0007669"/>
    <property type="project" value="TreeGrafter"/>
</dbReference>
<dbReference type="InterPro" id="IPR017972">
    <property type="entry name" value="Cyt_P450_CS"/>
</dbReference>
<dbReference type="GO" id="GO:0005789">
    <property type="term" value="C:endoplasmic reticulum membrane"/>
    <property type="evidence" value="ECO:0007669"/>
    <property type="project" value="UniProtKB-SubCell"/>
</dbReference>
<dbReference type="InterPro" id="IPR036396">
    <property type="entry name" value="Cyt_P450_sf"/>
</dbReference>
<comment type="cofactor">
    <cofactor evidence="1 12">
        <name>heme</name>
        <dbReference type="ChEBI" id="CHEBI:30413"/>
    </cofactor>
</comment>
<dbReference type="AlphaFoldDB" id="V5IBJ8"/>
<dbReference type="PANTHER" id="PTHR24302:SF15">
    <property type="entry name" value="FATTY-ACID PEROXYGENASE"/>
    <property type="match status" value="1"/>
</dbReference>
<dbReference type="GO" id="GO:0005506">
    <property type="term" value="F:iron ion binding"/>
    <property type="evidence" value="ECO:0007669"/>
    <property type="project" value="InterPro"/>
</dbReference>
<dbReference type="FunFam" id="1.10.630.10:FF:000182">
    <property type="entry name" value="Cytochrome P450 3A4"/>
    <property type="match status" value="1"/>
</dbReference>
<evidence type="ECO:0000256" key="8">
    <source>
        <dbReference type="ARBA" id="ARBA00023002"/>
    </source>
</evidence>
<evidence type="ECO:0000256" key="3">
    <source>
        <dbReference type="ARBA" id="ARBA00004406"/>
    </source>
</evidence>
<dbReference type="GO" id="GO:0020037">
    <property type="term" value="F:heme binding"/>
    <property type="evidence" value="ECO:0007669"/>
    <property type="project" value="InterPro"/>
</dbReference>
<feature type="binding site" description="axial binding residue" evidence="12">
    <location>
        <position position="437"/>
    </location>
    <ligand>
        <name>heme</name>
        <dbReference type="ChEBI" id="CHEBI:30413"/>
    </ligand>
    <ligandPart>
        <name>Fe</name>
        <dbReference type="ChEBI" id="CHEBI:18248"/>
    </ligandPart>
</feature>
<evidence type="ECO:0000256" key="7">
    <source>
        <dbReference type="ARBA" id="ARBA00022848"/>
    </source>
</evidence>
<evidence type="ECO:0000313" key="14">
    <source>
        <dbReference type="EMBL" id="JAB69156.1"/>
    </source>
</evidence>
<organism evidence="14">
    <name type="scientific">Ixodes ricinus</name>
    <name type="common">Common tick</name>
    <name type="synonym">Acarus ricinus</name>
    <dbReference type="NCBI Taxonomy" id="34613"/>
    <lineage>
        <taxon>Eukaryota</taxon>
        <taxon>Metazoa</taxon>
        <taxon>Ecdysozoa</taxon>
        <taxon>Arthropoda</taxon>
        <taxon>Chelicerata</taxon>
        <taxon>Arachnida</taxon>
        <taxon>Acari</taxon>
        <taxon>Parasitiformes</taxon>
        <taxon>Ixodida</taxon>
        <taxon>Ixodoidea</taxon>
        <taxon>Ixodidae</taxon>
        <taxon>Ixodinae</taxon>
        <taxon>Ixodes</taxon>
    </lineage>
</organism>
<comment type="subcellular location">
    <subcellularLocation>
        <location evidence="3">Endoplasmic reticulum membrane</location>
        <topology evidence="3">Peripheral membrane protein</topology>
    </subcellularLocation>
    <subcellularLocation>
        <location evidence="2">Microsome membrane</location>
        <topology evidence="2">Peripheral membrane protein</topology>
    </subcellularLocation>
</comment>
<evidence type="ECO:0000256" key="4">
    <source>
        <dbReference type="ARBA" id="ARBA00010617"/>
    </source>
</evidence>
<keyword evidence="5 12" id="KW-0349">Heme</keyword>
<keyword evidence="6 12" id="KW-0479">Metal-binding</keyword>
<evidence type="ECO:0000256" key="5">
    <source>
        <dbReference type="ARBA" id="ARBA00022617"/>
    </source>
</evidence>
<keyword evidence="10 13" id="KW-0503">Monooxygenase</keyword>
<evidence type="ECO:0000256" key="1">
    <source>
        <dbReference type="ARBA" id="ARBA00001971"/>
    </source>
</evidence>
<comment type="function">
    <text evidence="11">Cytochromes P450 are a group of heme-thiolate monooxygenases. They oxidize a variety of structurally unrelated compounds, including steroids, fatty acids, and xenobiotics.</text>
</comment>
<dbReference type="InterPro" id="IPR001128">
    <property type="entry name" value="Cyt_P450"/>
</dbReference>
<sequence>MLQVVVLLLALFGWLIRRWTIRTFTYWNDKGVPHLSFMEYMRTAYDIFTKPLYEVVQRNYERHGRVYGTYQGFVPTLVVGDPNLLQDICVRDFKSFADRSEDKITGNDIWDRMVLNSTGNEWTSSRSTVTPSFTSSKLKGFVSKVLKVAEGVCSRLLEKGRDGGATEIQDTFSESAMDVMTSLVFSMDVNTHENPNHPVVDSCNGLFGGQGGWKLVMLFAMPKVLKILKRIVEFPSKKSTDYMIEFTRFLVDQRIEEKKKFDDVLQILLDATLEAKDKDSVEITDAEIDEIASQCMLCIVAGTDAVKHTLTCAVYNLVMNPQYQERLIQEVDDTLKETDVTYDELKAMPFLEAVIYETLRMYTPDSFLTRVCTKETVVSGIRLKPGMGIEFPLRGVHYDSEFFPDPYLFKPERFLPENKPNMNPYTFLAFGAGPRNCVGTRMATVVIKAMLATIFRVMKFERCSETPDQLKFVPRSLLLEFQEPIKVQIIPRSTKKVQRGAANDKPQ</sequence>
<dbReference type="EMBL" id="GANP01015312">
    <property type="protein sequence ID" value="JAB69156.1"/>
    <property type="molecule type" value="mRNA"/>
</dbReference>
<dbReference type="PROSITE" id="PS00086">
    <property type="entry name" value="CYTOCHROME_P450"/>
    <property type="match status" value="1"/>
</dbReference>
<evidence type="ECO:0000256" key="9">
    <source>
        <dbReference type="ARBA" id="ARBA00023004"/>
    </source>
</evidence>
<accession>V5IBJ8</accession>
<evidence type="ECO:0000256" key="6">
    <source>
        <dbReference type="ARBA" id="ARBA00022723"/>
    </source>
</evidence>
<keyword evidence="7" id="KW-0256">Endoplasmic reticulum</keyword>
<proteinExistence type="evidence at transcript level"/>
<evidence type="ECO:0000256" key="2">
    <source>
        <dbReference type="ARBA" id="ARBA00004174"/>
    </source>
</evidence>
<dbReference type="PANTHER" id="PTHR24302">
    <property type="entry name" value="CYTOCHROME P450 FAMILY 3"/>
    <property type="match status" value="1"/>
</dbReference>
<dbReference type="InterPro" id="IPR002401">
    <property type="entry name" value="Cyt_P450_E_grp-I"/>
</dbReference>
<evidence type="ECO:0000256" key="11">
    <source>
        <dbReference type="ARBA" id="ARBA00043906"/>
    </source>
</evidence>
<evidence type="ECO:0000256" key="10">
    <source>
        <dbReference type="ARBA" id="ARBA00023033"/>
    </source>
</evidence>
<comment type="similarity">
    <text evidence="4 13">Belongs to the cytochrome P450 family.</text>
</comment>
<keyword evidence="7" id="KW-0492">Microsome</keyword>